<dbReference type="InterPro" id="IPR003598">
    <property type="entry name" value="Ig_sub2"/>
</dbReference>
<feature type="domain" description="Ig-like" evidence="2">
    <location>
        <begin position="191"/>
        <end position="275"/>
    </location>
</feature>
<dbReference type="Pfam" id="PF13927">
    <property type="entry name" value="Ig_3"/>
    <property type="match status" value="3"/>
</dbReference>
<keyword evidence="1" id="KW-0472">Membrane</keyword>
<dbReference type="SMART" id="SM00409">
    <property type="entry name" value="IG"/>
    <property type="match status" value="4"/>
</dbReference>
<dbReference type="InterPro" id="IPR007110">
    <property type="entry name" value="Ig-like_dom"/>
</dbReference>
<accession>A0A9D3MFD9</accession>
<evidence type="ECO:0000313" key="3">
    <source>
        <dbReference type="EMBL" id="KAG5847952.1"/>
    </source>
</evidence>
<dbReference type="CDD" id="cd00096">
    <property type="entry name" value="Ig"/>
    <property type="match status" value="3"/>
</dbReference>
<feature type="transmembrane region" description="Helical" evidence="1">
    <location>
        <begin position="501"/>
        <end position="520"/>
    </location>
</feature>
<dbReference type="SUPFAM" id="SSF48726">
    <property type="entry name" value="Immunoglobulin"/>
    <property type="match status" value="5"/>
</dbReference>
<feature type="domain" description="Ig-like" evidence="2">
    <location>
        <begin position="87"/>
        <end position="186"/>
    </location>
</feature>
<dbReference type="AlphaFoldDB" id="A0A9D3MFD9"/>
<dbReference type="EMBL" id="JAFIRN010000006">
    <property type="protein sequence ID" value="KAG5847952.1"/>
    <property type="molecule type" value="Genomic_DNA"/>
</dbReference>
<dbReference type="PROSITE" id="PS50835">
    <property type="entry name" value="IG_LIKE"/>
    <property type="match status" value="4"/>
</dbReference>
<dbReference type="InterPro" id="IPR036179">
    <property type="entry name" value="Ig-like_dom_sf"/>
</dbReference>
<keyword evidence="1" id="KW-0812">Transmembrane</keyword>
<name>A0A9D3MFD9_ANGAN</name>
<dbReference type="InterPro" id="IPR013783">
    <property type="entry name" value="Ig-like_fold"/>
</dbReference>
<evidence type="ECO:0000259" key="2">
    <source>
        <dbReference type="PROSITE" id="PS50835"/>
    </source>
</evidence>
<dbReference type="SMART" id="SM00408">
    <property type="entry name" value="IGc2"/>
    <property type="match status" value="4"/>
</dbReference>
<sequence length="543" mass="60060">MSQLGDSLVLKCGTRRCEKPRFTWKALDDQPLMDKSETNPSPTESQLVFHRVTLAHKTKIECAAFCDDKKVFFSTARVNVYSFPADPEVSGYDRLRHGEKSSLTCVVRDVHPADLLKVEWVQGETVLSTTVENEMSADDAVETHTSVYSYIPEFGDGKKNITCRATLELDGVPVNQQTRQTTVNLTVQTPPRNTTVTVSPSWQVQEGQDVTISCRTVSSPPPRYVLKKDGSDVEMESQDGTFRLQQVQLRDAGLYQLTVSNRLGSSTERLTLNVTGPPRNTTVTVSPSWQVQEGQDVTISCRTVSSPPPRYVLKKDGSDVEMESQDGTFRLRQVQLRDAGLYQLTVSNRLGSSTERLTLNVTAPPRNTTVTVSPSWQVQEGQNVTISCRTVSSPPPRYVLKKDGSDEEMESQDGTFWLQQVQLRDAGLYQLTVSNRLGSSTERLTLSVTAPPRNTTVTVSPSWQVQEGQDVTVSYRTVRSPNSSFPSVPLPVQDPPPKDHIILLAVIGPTVAVVTIAALVTHHLWKAKTRGVYELGKDVLLGV</sequence>
<dbReference type="PANTHER" id="PTHR46013">
    <property type="entry name" value="VASCULAR CELL ADHESION MOLECULE 1"/>
    <property type="match status" value="1"/>
</dbReference>
<evidence type="ECO:0000256" key="1">
    <source>
        <dbReference type="SAM" id="Phobius"/>
    </source>
</evidence>
<dbReference type="Gene3D" id="2.60.40.10">
    <property type="entry name" value="Immunoglobulins"/>
    <property type="match status" value="5"/>
</dbReference>
<gene>
    <name evidence="3" type="ORF">ANANG_G00131740</name>
</gene>
<dbReference type="PANTHER" id="PTHR46013:SF1">
    <property type="entry name" value="IG-LIKE DOMAIN-CONTAINING PROTEIN"/>
    <property type="match status" value="1"/>
</dbReference>
<proteinExistence type="predicted"/>
<keyword evidence="4" id="KW-1185">Reference proteome</keyword>
<keyword evidence="1" id="KW-1133">Transmembrane helix</keyword>
<feature type="domain" description="Ig-like" evidence="2">
    <location>
        <begin position="365"/>
        <end position="447"/>
    </location>
</feature>
<organism evidence="3 4">
    <name type="scientific">Anguilla anguilla</name>
    <name type="common">European freshwater eel</name>
    <name type="synonym">Muraena anguilla</name>
    <dbReference type="NCBI Taxonomy" id="7936"/>
    <lineage>
        <taxon>Eukaryota</taxon>
        <taxon>Metazoa</taxon>
        <taxon>Chordata</taxon>
        <taxon>Craniata</taxon>
        <taxon>Vertebrata</taxon>
        <taxon>Euteleostomi</taxon>
        <taxon>Actinopterygii</taxon>
        <taxon>Neopterygii</taxon>
        <taxon>Teleostei</taxon>
        <taxon>Anguilliformes</taxon>
        <taxon>Anguillidae</taxon>
        <taxon>Anguilla</taxon>
    </lineage>
</organism>
<protein>
    <recommendedName>
        <fullName evidence="2">Ig-like domain-containing protein</fullName>
    </recommendedName>
</protein>
<feature type="domain" description="Ig-like" evidence="2">
    <location>
        <begin position="278"/>
        <end position="362"/>
    </location>
</feature>
<evidence type="ECO:0000313" key="4">
    <source>
        <dbReference type="Proteomes" id="UP001044222"/>
    </source>
</evidence>
<dbReference type="InterPro" id="IPR003599">
    <property type="entry name" value="Ig_sub"/>
</dbReference>
<dbReference type="Proteomes" id="UP001044222">
    <property type="component" value="Chromosome 6"/>
</dbReference>
<comment type="caution">
    <text evidence="3">The sequence shown here is derived from an EMBL/GenBank/DDBJ whole genome shotgun (WGS) entry which is preliminary data.</text>
</comment>
<reference evidence="3" key="1">
    <citation type="submission" date="2021-01" db="EMBL/GenBank/DDBJ databases">
        <title>A chromosome-scale assembly of European eel, Anguilla anguilla.</title>
        <authorList>
            <person name="Henkel C."/>
            <person name="Jong-Raadsen S.A."/>
            <person name="Dufour S."/>
            <person name="Weltzien F.-A."/>
            <person name="Palstra A.P."/>
            <person name="Pelster B."/>
            <person name="Spaink H.P."/>
            <person name="Van Den Thillart G.E."/>
            <person name="Jansen H."/>
            <person name="Zahm M."/>
            <person name="Klopp C."/>
            <person name="Cedric C."/>
            <person name="Louis A."/>
            <person name="Berthelot C."/>
            <person name="Parey E."/>
            <person name="Roest Crollius H."/>
            <person name="Montfort J."/>
            <person name="Robinson-Rechavi M."/>
            <person name="Bucao C."/>
            <person name="Bouchez O."/>
            <person name="Gislard M."/>
            <person name="Lluch J."/>
            <person name="Milhes M."/>
            <person name="Lampietro C."/>
            <person name="Lopez Roques C."/>
            <person name="Donnadieu C."/>
            <person name="Braasch I."/>
            <person name="Desvignes T."/>
            <person name="Postlethwait J."/>
            <person name="Bobe J."/>
            <person name="Guiguen Y."/>
            <person name="Dirks R."/>
        </authorList>
    </citation>
    <scope>NUCLEOTIDE SEQUENCE</scope>
    <source>
        <strain evidence="3">Tag_6206</strain>
        <tissue evidence="3">Liver</tissue>
    </source>
</reference>